<reference evidence="3 4" key="1">
    <citation type="submission" date="2019-06" db="EMBL/GenBank/DDBJ databases">
        <title>Genomic Encyclopedia of Type Strains, Phase IV (KMG-V): Genome sequencing to study the core and pangenomes of soil and plant-associated prokaryotes.</title>
        <authorList>
            <person name="Whitman W."/>
        </authorList>
    </citation>
    <scope>NUCLEOTIDE SEQUENCE [LARGE SCALE GENOMIC DNA]</scope>
    <source>
        <strain evidence="3 4">BR 11865</strain>
    </source>
</reference>
<organism evidence="3 4">
    <name type="scientific">Nitrospirillum amazonense</name>
    <dbReference type="NCBI Taxonomy" id="28077"/>
    <lineage>
        <taxon>Bacteria</taxon>
        <taxon>Pseudomonadati</taxon>
        <taxon>Pseudomonadota</taxon>
        <taxon>Alphaproteobacteria</taxon>
        <taxon>Rhodospirillales</taxon>
        <taxon>Azospirillaceae</taxon>
        <taxon>Nitrospirillum</taxon>
    </lineage>
</organism>
<keyword evidence="1 2" id="KW-0472">Membrane</keyword>
<dbReference type="GO" id="GO:0005886">
    <property type="term" value="C:plasma membrane"/>
    <property type="evidence" value="ECO:0007669"/>
    <property type="project" value="UniProtKB-UniRule"/>
</dbReference>
<feature type="transmembrane region" description="Helical" evidence="2">
    <location>
        <begin position="51"/>
        <end position="70"/>
    </location>
</feature>
<dbReference type="Proteomes" id="UP000316545">
    <property type="component" value="Unassembled WGS sequence"/>
</dbReference>
<dbReference type="EMBL" id="VITO01000006">
    <property type="protein sequence ID" value="TWB27850.1"/>
    <property type="molecule type" value="Genomic_DNA"/>
</dbReference>
<keyword evidence="1" id="KW-0813">Transport</keyword>
<comment type="similarity">
    <text evidence="1">Belongs to the 2-hydroxycarboxylate transporter (2-HCT) (TC 2.A.24) family.</text>
</comment>
<dbReference type="Pfam" id="PF03390">
    <property type="entry name" value="2HCT"/>
    <property type="match status" value="1"/>
</dbReference>
<feature type="transmembrane region" description="Helical" evidence="2">
    <location>
        <begin position="381"/>
        <end position="406"/>
    </location>
</feature>
<dbReference type="GO" id="GO:0008514">
    <property type="term" value="F:organic anion transmembrane transporter activity"/>
    <property type="evidence" value="ECO:0007669"/>
    <property type="project" value="InterPro"/>
</dbReference>
<gene>
    <name evidence="3" type="ORF">FBZ88_106315</name>
</gene>
<sequence length="442" mass="45484">MTEIPAAIPRAPSAPARLAAPRIGPLPLPVYIALCAVTVLAAVSGRLPNDVIGGLSVLMLTGFLLGELGARLPVLRHIGGTAILCLFVPAALVGTGVADPAMVKAVTTTFKTANFQYFYIACLVAGSILGMPHRVLVQGFLRMFVPLLGGTLAALGIGICVGLAFGYGPAHTFFFILVPILGGGLGEGVLPLSAGYAEILGRPQADLMGMMVPAALLGNVAAIIGCGLLNRFGQRNPRYNGNGMLVRSGADQDLLAERAPDRPIELRLMGAGLLLACGLFILGTQLAPLTGIPAPILMIVGSALLKLTRILPAEMELGAYQINRFMSTNLTFAILVAMGALLVSWPQLVGAFTVGYVAICTATVAAMIASGFFIGHKMRMYAVEAAIVTACHSGLGGTGDVAILSASDRMGLMPFAQISTRIGGAAMVVIATVLLRALGGVS</sequence>
<accession>A0A560G2A9</accession>
<feature type="transmembrane region" description="Helical" evidence="2">
    <location>
        <begin position="210"/>
        <end position="229"/>
    </location>
</feature>
<keyword evidence="4" id="KW-1185">Reference proteome</keyword>
<evidence type="ECO:0000313" key="4">
    <source>
        <dbReference type="Proteomes" id="UP000316545"/>
    </source>
</evidence>
<comment type="caution">
    <text evidence="3">The sequence shown here is derived from an EMBL/GenBank/DDBJ whole genome shotgun (WGS) entry which is preliminary data.</text>
</comment>
<keyword evidence="1" id="KW-0769">Symport</keyword>
<proteinExistence type="inferred from homology"/>
<name>A0A560G2A9_9PROT</name>
<evidence type="ECO:0000256" key="2">
    <source>
        <dbReference type="SAM" id="Phobius"/>
    </source>
</evidence>
<evidence type="ECO:0000313" key="3">
    <source>
        <dbReference type="EMBL" id="TWB27850.1"/>
    </source>
</evidence>
<keyword evidence="2" id="KW-0812">Transmembrane</keyword>
<dbReference type="InterPro" id="IPR004679">
    <property type="entry name" value="2-OHcarboxylate_transport"/>
</dbReference>
<dbReference type="AlphaFoldDB" id="A0A560G2A9"/>
<evidence type="ECO:0000256" key="1">
    <source>
        <dbReference type="PIRNR" id="PIRNR005348"/>
    </source>
</evidence>
<dbReference type="GO" id="GO:0015293">
    <property type="term" value="F:symporter activity"/>
    <property type="evidence" value="ECO:0007669"/>
    <property type="project" value="UniProtKB-UniRule"/>
</dbReference>
<protein>
    <submittedName>
        <fullName evidence="3">Malate:Na+ symporter</fullName>
    </submittedName>
</protein>
<feature type="transmembrane region" description="Helical" evidence="2">
    <location>
        <begin position="77"/>
        <end position="97"/>
    </location>
</feature>
<dbReference type="RefSeq" id="WP_145616986.1">
    <property type="nucleotide sequence ID" value="NZ_JAYNFR010000079.1"/>
</dbReference>
<feature type="transmembrane region" description="Helical" evidence="2">
    <location>
        <begin position="354"/>
        <end position="374"/>
    </location>
</feature>
<feature type="transmembrane region" description="Helical" evidence="2">
    <location>
        <begin position="117"/>
        <end position="137"/>
    </location>
</feature>
<feature type="transmembrane region" description="Helical" evidence="2">
    <location>
        <begin position="329"/>
        <end position="348"/>
    </location>
</feature>
<dbReference type="PANTHER" id="PTHR40033">
    <property type="entry name" value="NA(+)-MALATE SYMPORTER"/>
    <property type="match status" value="1"/>
</dbReference>
<feature type="transmembrane region" description="Helical" evidence="2">
    <location>
        <begin position="292"/>
        <end position="308"/>
    </location>
</feature>
<feature type="transmembrane region" description="Helical" evidence="2">
    <location>
        <begin position="26"/>
        <end position="45"/>
    </location>
</feature>
<dbReference type="PIRSF" id="PIRSF005348">
    <property type="entry name" value="YxkH"/>
    <property type="match status" value="1"/>
</dbReference>
<keyword evidence="2" id="KW-1133">Transmembrane helix</keyword>
<feature type="transmembrane region" description="Helical" evidence="2">
    <location>
        <begin position="268"/>
        <end position="286"/>
    </location>
</feature>
<feature type="transmembrane region" description="Helical" evidence="2">
    <location>
        <begin position="144"/>
        <end position="167"/>
    </location>
</feature>
<dbReference type="PANTHER" id="PTHR40033:SF1">
    <property type="entry name" value="CITRATE-SODIUM SYMPORTER"/>
    <property type="match status" value="1"/>
</dbReference>
<feature type="transmembrane region" description="Helical" evidence="2">
    <location>
        <begin position="418"/>
        <end position="438"/>
    </location>
</feature>